<dbReference type="SUPFAM" id="SSF50789">
    <property type="entry name" value="Herpes virus serine proteinase, assemblin"/>
    <property type="match status" value="1"/>
</dbReference>
<evidence type="ECO:0000256" key="2">
    <source>
        <dbReference type="ARBA" id="ARBA00022670"/>
    </source>
</evidence>
<evidence type="ECO:0000259" key="4">
    <source>
        <dbReference type="Pfam" id="PF04586"/>
    </source>
</evidence>
<evidence type="ECO:0000256" key="3">
    <source>
        <dbReference type="ARBA" id="ARBA00022801"/>
    </source>
</evidence>
<comment type="caution">
    <text evidence="5">The sequence shown here is derived from an EMBL/GenBank/DDBJ whole genome shotgun (WGS) entry which is preliminary data.</text>
</comment>
<dbReference type="RefSeq" id="WP_094473980.1">
    <property type="nucleotide sequence ID" value="NZ_NOXT01000113.1"/>
</dbReference>
<dbReference type="InterPro" id="IPR006433">
    <property type="entry name" value="Prohead_protease"/>
</dbReference>
<dbReference type="Pfam" id="PF04586">
    <property type="entry name" value="Peptidase_S78"/>
    <property type="match status" value="1"/>
</dbReference>
<accession>A0A255YEJ6</accession>
<gene>
    <name evidence="5" type="ORF">CHU93_10400</name>
</gene>
<keyword evidence="2" id="KW-0645">Protease</keyword>
<sequence length="142" mass="15063">MSGQALRIAGYASVFGRPDKGGDVVLKGAFAGATAPLPLLWQHKQDEPIGFVESLAEDGRGLRITARIVAEGRGSEAAALVKAGAIDGLSFGYRVKAASPTRNGRRLERLELVEVSLVTFPMQGEARVLGWQEEQTDAGSEI</sequence>
<organism evidence="5 6">
    <name type="scientific">Sandarakinorhabdus cyanobacteriorum</name>
    <dbReference type="NCBI Taxonomy" id="1981098"/>
    <lineage>
        <taxon>Bacteria</taxon>
        <taxon>Pseudomonadati</taxon>
        <taxon>Pseudomonadota</taxon>
        <taxon>Alphaproteobacteria</taxon>
        <taxon>Sphingomonadales</taxon>
        <taxon>Sphingosinicellaceae</taxon>
        <taxon>Sandarakinorhabdus</taxon>
    </lineage>
</organism>
<proteinExistence type="predicted"/>
<name>A0A255YEJ6_9SPHN</name>
<evidence type="ECO:0000313" key="6">
    <source>
        <dbReference type="Proteomes" id="UP000216991"/>
    </source>
</evidence>
<dbReference type="EMBL" id="NOXT01000113">
    <property type="protein sequence ID" value="OYQ27666.1"/>
    <property type="molecule type" value="Genomic_DNA"/>
</dbReference>
<dbReference type="NCBIfam" id="TIGR01543">
    <property type="entry name" value="proheadase_HK97"/>
    <property type="match status" value="1"/>
</dbReference>
<evidence type="ECO:0000256" key="1">
    <source>
        <dbReference type="ARBA" id="ARBA00022612"/>
    </source>
</evidence>
<keyword evidence="3" id="KW-0378">Hydrolase</keyword>
<keyword evidence="1" id="KW-1188">Viral release from host cell</keyword>
<reference evidence="5 6" key="1">
    <citation type="submission" date="2017-07" db="EMBL/GenBank/DDBJ databases">
        <title>Sandarakinorhabdus cyanobacteriorum sp. nov., a novel bacterium isolated from cyanobacterial aggregates in a eutrophic lake.</title>
        <authorList>
            <person name="Cai H."/>
        </authorList>
    </citation>
    <scope>NUCLEOTIDE SEQUENCE [LARGE SCALE GENOMIC DNA]</scope>
    <source>
        <strain evidence="5 6">TH057</strain>
    </source>
</reference>
<evidence type="ECO:0000313" key="5">
    <source>
        <dbReference type="EMBL" id="OYQ27666.1"/>
    </source>
</evidence>
<dbReference type="GO" id="GO:0008233">
    <property type="term" value="F:peptidase activity"/>
    <property type="evidence" value="ECO:0007669"/>
    <property type="project" value="UniProtKB-KW"/>
</dbReference>
<feature type="domain" description="Prohead serine protease" evidence="4">
    <location>
        <begin position="7"/>
        <end position="129"/>
    </location>
</feature>
<dbReference type="AlphaFoldDB" id="A0A255YEJ6"/>
<dbReference type="OrthoDB" id="9804926at2"/>
<dbReference type="GO" id="GO:0006508">
    <property type="term" value="P:proteolysis"/>
    <property type="evidence" value="ECO:0007669"/>
    <property type="project" value="UniProtKB-KW"/>
</dbReference>
<dbReference type="Proteomes" id="UP000216991">
    <property type="component" value="Unassembled WGS sequence"/>
</dbReference>
<keyword evidence="6" id="KW-1185">Reference proteome</keyword>
<protein>
    <recommendedName>
        <fullName evidence="4">Prohead serine protease domain-containing protein</fullName>
    </recommendedName>
</protein>
<dbReference type="InterPro" id="IPR054613">
    <property type="entry name" value="Peptidase_S78_dom"/>
</dbReference>